<evidence type="ECO:0000256" key="1">
    <source>
        <dbReference type="ARBA" id="ARBA00022443"/>
    </source>
</evidence>
<dbReference type="PANTHER" id="PTHR15735:SF21">
    <property type="entry name" value="PROTEIN NERVOUS WRECK"/>
    <property type="match status" value="1"/>
</dbReference>
<evidence type="ECO:0000259" key="7">
    <source>
        <dbReference type="PROSITE" id="PS50002"/>
    </source>
</evidence>
<dbReference type="PROSITE" id="PS50002">
    <property type="entry name" value="SH3"/>
    <property type="match status" value="2"/>
</dbReference>
<evidence type="ECO:0000259" key="8">
    <source>
        <dbReference type="PROSITE" id="PS50081"/>
    </source>
</evidence>
<dbReference type="Proteomes" id="UP000053890">
    <property type="component" value="Unassembled WGS sequence"/>
</dbReference>
<dbReference type="EMBL" id="KQ474084">
    <property type="protein sequence ID" value="KPV72980.1"/>
    <property type="molecule type" value="Genomic_DNA"/>
</dbReference>
<dbReference type="Pfam" id="PF00018">
    <property type="entry name" value="SH3_1"/>
    <property type="match status" value="1"/>
</dbReference>
<evidence type="ECO:0000256" key="5">
    <source>
        <dbReference type="PROSITE-ProRule" id="PRU01077"/>
    </source>
</evidence>
<dbReference type="RefSeq" id="XP_018269029.1">
    <property type="nucleotide sequence ID" value="XM_018417735.1"/>
</dbReference>
<reference evidence="10 11" key="1">
    <citation type="journal article" date="2015" name="Front. Microbiol.">
        <title>Genome sequence of the plant growth promoting endophytic yeast Rhodotorula graminis WP1.</title>
        <authorList>
            <person name="Firrincieli A."/>
            <person name="Otillar R."/>
            <person name="Salamov A."/>
            <person name="Schmutz J."/>
            <person name="Khan Z."/>
            <person name="Redman R.S."/>
            <person name="Fleck N.D."/>
            <person name="Lindquist E."/>
            <person name="Grigoriev I.V."/>
            <person name="Doty S.L."/>
        </authorList>
    </citation>
    <scope>NUCLEOTIDE SEQUENCE [LARGE SCALE GENOMIC DNA]</scope>
    <source>
        <strain evidence="10 11">WP1</strain>
    </source>
</reference>
<keyword evidence="5" id="KW-0175">Coiled coil</keyword>
<evidence type="ECO:0000256" key="3">
    <source>
        <dbReference type="ARBA" id="ARBA00022833"/>
    </source>
</evidence>
<dbReference type="Pfam" id="PF14604">
    <property type="entry name" value="SH3_9"/>
    <property type="match status" value="1"/>
</dbReference>
<feature type="compositionally biased region" description="Low complexity" evidence="6">
    <location>
        <begin position="510"/>
        <end position="523"/>
    </location>
</feature>
<feature type="compositionally biased region" description="Low complexity" evidence="6">
    <location>
        <begin position="480"/>
        <end position="499"/>
    </location>
</feature>
<dbReference type="InterPro" id="IPR020454">
    <property type="entry name" value="DAG/PE-bd"/>
</dbReference>
<dbReference type="GO" id="GO:0030833">
    <property type="term" value="P:regulation of actin filament polymerization"/>
    <property type="evidence" value="ECO:0007669"/>
    <property type="project" value="TreeGrafter"/>
</dbReference>
<dbReference type="PROSITE" id="PS51741">
    <property type="entry name" value="F_BAR"/>
    <property type="match status" value="1"/>
</dbReference>
<dbReference type="SUPFAM" id="SSF50044">
    <property type="entry name" value="SH3-domain"/>
    <property type="match status" value="2"/>
</dbReference>
<dbReference type="OMA" id="TPMMEEP"/>
<gene>
    <name evidence="10" type="ORF">RHOBADRAFT_55227</name>
</gene>
<keyword evidence="1 4" id="KW-0728">SH3 domain</keyword>
<evidence type="ECO:0000256" key="4">
    <source>
        <dbReference type="PROSITE-ProRule" id="PRU00192"/>
    </source>
</evidence>
<evidence type="ECO:0000313" key="11">
    <source>
        <dbReference type="Proteomes" id="UP000053890"/>
    </source>
</evidence>
<proteinExistence type="predicted"/>
<keyword evidence="2" id="KW-0479">Metal-binding</keyword>
<accession>A0A0P9FBL6</accession>
<feature type="domain" description="SH3" evidence="7">
    <location>
        <begin position="600"/>
        <end position="660"/>
    </location>
</feature>
<dbReference type="PANTHER" id="PTHR15735">
    <property type="entry name" value="FCH AND DOUBLE SH3 DOMAINS PROTEIN"/>
    <property type="match status" value="1"/>
</dbReference>
<dbReference type="InterPro" id="IPR031160">
    <property type="entry name" value="F_BAR_dom"/>
</dbReference>
<dbReference type="PROSITE" id="PS50081">
    <property type="entry name" value="ZF_DAG_PE_2"/>
    <property type="match status" value="1"/>
</dbReference>
<dbReference type="Gene3D" id="1.20.1270.60">
    <property type="entry name" value="Arfaptin homology (AH) domain/BAR domain"/>
    <property type="match status" value="1"/>
</dbReference>
<evidence type="ECO:0000313" key="10">
    <source>
        <dbReference type="EMBL" id="KPV72980.1"/>
    </source>
</evidence>
<dbReference type="CDD" id="cd00174">
    <property type="entry name" value="SH3"/>
    <property type="match status" value="1"/>
</dbReference>
<dbReference type="Gene3D" id="3.30.60.20">
    <property type="match status" value="1"/>
</dbReference>
<dbReference type="PRINTS" id="PR00008">
    <property type="entry name" value="DAGPEDOMAIN"/>
</dbReference>
<sequence>MHEPGSQRSMASYGASLPDSVPLVHQRAQTHLALLPSFSTFLRDLTQLERDFSAKASAHIGSFRLAIARSSHERGGDSASLETALGGVLEQCDLQAREVGECAERVQREVSAKLDEVGRRMGDVGKKHHAFYGKLMSQRDKAYETRDRSRSAYFSACDSLESARQKKAGAKEGRDTDKAQRAYDSAYETMLLAKDQYLLDLDSANVAKQRVYEVHLPSLHDDFQLLEASAVRQLEALLARMVTLHHESGERTRACVQKAQDALQLVDVDADQQAFVDAHTRTLSAAYEHPPDLVFEESPVWHDTDEFDTSPTAQTYLQNVKAKAETRLAEVAPAIESKKREVSGLKNLVDAYSRDAALGDTVGVVENLFNVSHETTLLELQQSELRASVELIDETLGDSASTGLRPHDFKPSSFVTPSTCAVCESSVWGKGLSCKKCSMAVHAKCELKVPAGCAARPGAGVVRAKSKKAGAAAGAGGAAGSSTTSLARTTSSASGSSSLPPRRAVPPPGSNASPSASSRTSSSATLQHATVLYPYAASSSYELTLDAADVGSSLEVVEPEDGNGWVKVRVPQDGRVGLVPGSYVEIGAAAAGGGAAAGGSGPGTVTALYDYAPQTADELALEEGEQLSLTATGFAAAEGWAEVSKDGRTGLVPAAYIQAA</sequence>
<dbReference type="InterPro" id="IPR036028">
    <property type="entry name" value="SH3-like_dom_sf"/>
</dbReference>
<feature type="region of interest" description="Disordered" evidence="6">
    <location>
        <begin position="472"/>
        <end position="523"/>
    </location>
</feature>
<evidence type="ECO:0000259" key="9">
    <source>
        <dbReference type="PROSITE" id="PS51741"/>
    </source>
</evidence>
<organism evidence="10 11">
    <name type="scientific">Rhodotorula graminis (strain WP1)</name>
    <dbReference type="NCBI Taxonomy" id="578459"/>
    <lineage>
        <taxon>Eukaryota</taxon>
        <taxon>Fungi</taxon>
        <taxon>Dikarya</taxon>
        <taxon>Basidiomycota</taxon>
        <taxon>Pucciniomycotina</taxon>
        <taxon>Microbotryomycetes</taxon>
        <taxon>Sporidiobolales</taxon>
        <taxon>Sporidiobolaceae</taxon>
        <taxon>Rhodotorula</taxon>
    </lineage>
</organism>
<dbReference type="InterPro" id="IPR001452">
    <property type="entry name" value="SH3_domain"/>
</dbReference>
<name>A0A0P9FBL6_RHOGW</name>
<feature type="domain" description="F-BAR" evidence="9">
    <location>
        <begin position="11"/>
        <end position="271"/>
    </location>
</feature>
<keyword evidence="3" id="KW-0862">Zinc</keyword>
<dbReference type="OrthoDB" id="8783038at2759"/>
<dbReference type="InterPro" id="IPR046349">
    <property type="entry name" value="C1-like_sf"/>
</dbReference>
<dbReference type="SUPFAM" id="SSF103657">
    <property type="entry name" value="BAR/IMD domain-like"/>
    <property type="match status" value="1"/>
</dbReference>
<dbReference type="InterPro" id="IPR002219">
    <property type="entry name" value="PKC_DAG/PE"/>
</dbReference>
<dbReference type="SMART" id="SM00109">
    <property type="entry name" value="C1"/>
    <property type="match status" value="1"/>
</dbReference>
<feature type="domain" description="SH3" evidence="7">
    <location>
        <begin position="524"/>
        <end position="589"/>
    </location>
</feature>
<evidence type="ECO:0000256" key="2">
    <source>
        <dbReference type="ARBA" id="ARBA00022723"/>
    </source>
</evidence>
<dbReference type="GO" id="GO:0046872">
    <property type="term" value="F:metal ion binding"/>
    <property type="evidence" value="ECO:0007669"/>
    <property type="project" value="UniProtKB-KW"/>
</dbReference>
<keyword evidence="11" id="KW-1185">Reference proteome</keyword>
<dbReference type="AlphaFoldDB" id="A0A0P9FBL6"/>
<dbReference type="PROSITE" id="PS00479">
    <property type="entry name" value="ZF_DAG_PE_1"/>
    <property type="match status" value="1"/>
</dbReference>
<dbReference type="Gene3D" id="2.30.30.40">
    <property type="entry name" value="SH3 Domains"/>
    <property type="match status" value="2"/>
</dbReference>
<evidence type="ECO:0000256" key="6">
    <source>
        <dbReference type="SAM" id="MobiDB-lite"/>
    </source>
</evidence>
<dbReference type="GeneID" id="28978183"/>
<dbReference type="CDD" id="cd20824">
    <property type="entry name" value="C1_SpBZZ1-like"/>
    <property type="match status" value="1"/>
</dbReference>
<dbReference type="InterPro" id="IPR027267">
    <property type="entry name" value="AH/BAR_dom_sf"/>
</dbReference>
<dbReference type="SUPFAM" id="SSF57889">
    <property type="entry name" value="Cysteine-rich domain"/>
    <property type="match status" value="1"/>
</dbReference>
<dbReference type="Pfam" id="PF00130">
    <property type="entry name" value="C1_1"/>
    <property type="match status" value="1"/>
</dbReference>
<dbReference type="SMART" id="SM00326">
    <property type="entry name" value="SH3"/>
    <property type="match status" value="2"/>
</dbReference>
<dbReference type="STRING" id="578459.A0A0P9FBL6"/>
<feature type="domain" description="Phorbol-ester/DAG-type" evidence="8">
    <location>
        <begin position="406"/>
        <end position="453"/>
    </location>
</feature>
<protein>
    <submittedName>
        <fullName evidence="10">Uncharacterized protein</fullName>
    </submittedName>
</protein>